<dbReference type="OrthoDB" id="3460532at2759"/>
<comment type="catalytic activity">
    <reaction evidence="10">
        <text>L-tyrosine + O2 = L-dopaquinone + H2O</text>
        <dbReference type="Rhea" id="RHEA:18117"/>
        <dbReference type="ChEBI" id="CHEBI:15377"/>
        <dbReference type="ChEBI" id="CHEBI:15379"/>
        <dbReference type="ChEBI" id="CHEBI:57924"/>
        <dbReference type="ChEBI" id="CHEBI:58315"/>
        <dbReference type="EC" id="1.14.18.1"/>
    </reaction>
</comment>
<protein>
    <recommendedName>
        <fullName evidence="3">tyrosinase</fullName>
        <ecNumber evidence="3">1.14.18.1</ecNumber>
    </recommendedName>
</protein>
<evidence type="ECO:0000256" key="4">
    <source>
        <dbReference type="ARBA" id="ARBA00022723"/>
    </source>
</evidence>
<dbReference type="Gene3D" id="2.60.310.20">
    <property type="match status" value="1"/>
</dbReference>
<evidence type="ECO:0000313" key="14">
    <source>
        <dbReference type="EMBL" id="KIM99942.1"/>
    </source>
</evidence>
<evidence type="ECO:0000256" key="8">
    <source>
        <dbReference type="ARBA" id="ARBA00023101"/>
    </source>
</evidence>
<dbReference type="Gene3D" id="1.10.1280.10">
    <property type="entry name" value="Di-copper center containing domain from catechol oxidase"/>
    <property type="match status" value="1"/>
</dbReference>
<keyword evidence="6" id="KW-0186">Copper</keyword>
<dbReference type="Pfam" id="PF00264">
    <property type="entry name" value="Tyrosinase"/>
    <property type="match status" value="1"/>
</dbReference>
<evidence type="ECO:0000256" key="10">
    <source>
        <dbReference type="ARBA" id="ARBA00048881"/>
    </source>
</evidence>
<feature type="domain" description="Tyrosinase copper-binding" evidence="12">
    <location>
        <begin position="86"/>
        <end position="459"/>
    </location>
</feature>
<comment type="similarity">
    <text evidence="2">Belongs to the tyrosinase family.</text>
</comment>
<gene>
    <name evidence="14" type="ORF">OIDMADRAFT_55831</name>
</gene>
<feature type="compositionally biased region" description="Basic and acidic residues" evidence="11">
    <location>
        <begin position="676"/>
        <end position="692"/>
    </location>
</feature>
<reference evidence="14 15" key="1">
    <citation type="submission" date="2014-04" db="EMBL/GenBank/DDBJ databases">
        <authorList>
            <consortium name="DOE Joint Genome Institute"/>
            <person name="Kuo A."/>
            <person name="Martino E."/>
            <person name="Perotto S."/>
            <person name="Kohler A."/>
            <person name="Nagy L.G."/>
            <person name="Floudas D."/>
            <person name="Copeland A."/>
            <person name="Barry K.W."/>
            <person name="Cichocki N."/>
            <person name="Veneault-Fourrey C."/>
            <person name="LaButti K."/>
            <person name="Lindquist E.A."/>
            <person name="Lipzen A."/>
            <person name="Lundell T."/>
            <person name="Morin E."/>
            <person name="Murat C."/>
            <person name="Sun H."/>
            <person name="Tunlid A."/>
            <person name="Henrissat B."/>
            <person name="Grigoriev I.V."/>
            <person name="Hibbett D.S."/>
            <person name="Martin F."/>
            <person name="Nordberg H.P."/>
            <person name="Cantor M.N."/>
            <person name="Hua S.X."/>
        </authorList>
    </citation>
    <scope>NUCLEOTIDE SEQUENCE [LARGE SCALE GENOMIC DNA]</scope>
    <source>
        <strain evidence="14 15">Zn</strain>
    </source>
</reference>
<dbReference type="HOGENOM" id="CLU_013691_1_2_1"/>
<dbReference type="InterPro" id="IPR050316">
    <property type="entry name" value="Tyrosinase/Hemocyanin"/>
</dbReference>
<name>A0A0C3DDB0_OIDMZ</name>
<dbReference type="InterPro" id="IPR008922">
    <property type="entry name" value="Di-copper_centre_dom_sf"/>
</dbReference>
<keyword evidence="4" id="KW-0479">Metal-binding</keyword>
<evidence type="ECO:0000256" key="5">
    <source>
        <dbReference type="ARBA" id="ARBA00023002"/>
    </source>
</evidence>
<dbReference type="SUPFAM" id="SSF48056">
    <property type="entry name" value="Di-copper centre-containing domain"/>
    <property type="match status" value="1"/>
</dbReference>
<evidence type="ECO:0000256" key="9">
    <source>
        <dbReference type="ARBA" id="ARBA00048233"/>
    </source>
</evidence>
<dbReference type="STRING" id="913774.A0A0C3DDB0"/>
<reference evidence="15" key="2">
    <citation type="submission" date="2015-01" db="EMBL/GenBank/DDBJ databases">
        <title>Evolutionary Origins and Diversification of the Mycorrhizal Mutualists.</title>
        <authorList>
            <consortium name="DOE Joint Genome Institute"/>
            <consortium name="Mycorrhizal Genomics Consortium"/>
            <person name="Kohler A."/>
            <person name="Kuo A."/>
            <person name="Nagy L.G."/>
            <person name="Floudas D."/>
            <person name="Copeland A."/>
            <person name="Barry K.W."/>
            <person name="Cichocki N."/>
            <person name="Veneault-Fourrey C."/>
            <person name="LaButti K."/>
            <person name="Lindquist E.A."/>
            <person name="Lipzen A."/>
            <person name="Lundell T."/>
            <person name="Morin E."/>
            <person name="Murat C."/>
            <person name="Riley R."/>
            <person name="Ohm R."/>
            <person name="Sun H."/>
            <person name="Tunlid A."/>
            <person name="Henrissat B."/>
            <person name="Grigoriev I.V."/>
            <person name="Hibbett D.S."/>
            <person name="Martin F."/>
        </authorList>
    </citation>
    <scope>NUCLEOTIDE SEQUENCE [LARGE SCALE GENOMIC DNA]</scope>
    <source>
        <strain evidence="15">Zn</strain>
    </source>
</reference>
<keyword evidence="15" id="KW-1185">Reference proteome</keyword>
<keyword evidence="8" id="KW-0470">Melanin biosynthesis</keyword>
<comment type="cofactor">
    <cofactor evidence="1">
        <name>Cu(2+)</name>
        <dbReference type="ChEBI" id="CHEBI:29036"/>
    </cofactor>
</comment>
<comment type="catalytic activity">
    <reaction evidence="9">
        <text>2 L-dopa + O2 = 2 L-dopaquinone + 2 H2O</text>
        <dbReference type="Rhea" id="RHEA:34287"/>
        <dbReference type="ChEBI" id="CHEBI:15377"/>
        <dbReference type="ChEBI" id="CHEBI:15379"/>
        <dbReference type="ChEBI" id="CHEBI:57504"/>
        <dbReference type="ChEBI" id="CHEBI:57924"/>
        <dbReference type="EC" id="1.14.18.1"/>
    </reaction>
</comment>
<dbReference type="GO" id="GO:0046872">
    <property type="term" value="F:metal ion binding"/>
    <property type="evidence" value="ECO:0007669"/>
    <property type="project" value="UniProtKB-KW"/>
</dbReference>
<feature type="compositionally biased region" description="Polar residues" evidence="11">
    <location>
        <begin position="761"/>
        <end position="773"/>
    </location>
</feature>
<dbReference type="InParanoid" id="A0A0C3DDB0"/>
<feature type="compositionally biased region" description="Basic and acidic residues" evidence="11">
    <location>
        <begin position="721"/>
        <end position="730"/>
    </location>
</feature>
<keyword evidence="5" id="KW-0560">Oxidoreductase</keyword>
<evidence type="ECO:0000259" key="12">
    <source>
        <dbReference type="Pfam" id="PF00264"/>
    </source>
</evidence>
<organism evidence="14 15">
    <name type="scientific">Oidiodendron maius (strain Zn)</name>
    <dbReference type="NCBI Taxonomy" id="913774"/>
    <lineage>
        <taxon>Eukaryota</taxon>
        <taxon>Fungi</taxon>
        <taxon>Dikarya</taxon>
        <taxon>Ascomycota</taxon>
        <taxon>Pezizomycotina</taxon>
        <taxon>Leotiomycetes</taxon>
        <taxon>Leotiomycetes incertae sedis</taxon>
        <taxon>Myxotrichaceae</taxon>
        <taxon>Oidiodendron</taxon>
    </lineage>
</organism>
<evidence type="ECO:0000256" key="1">
    <source>
        <dbReference type="ARBA" id="ARBA00001973"/>
    </source>
</evidence>
<dbReference type="GO" id="GO:0004503">
    <property type="term" value="F:tyrosinase activity"/>
    <property type="evidence" value="ECO:0007669"/>
    <property type="project" value="UniProtKB-EC"/>
</dbReference>
<evidence type="ECO:0000259" key="13">
    <source>
        <dbReference type="Pfam" id="PF18132"/>
    </source>
</evidence>
<evidence type="ECO:0000256" key="11">
    <source>
        <dbReference type="SAM" id="MobiDB-lite"/>
    </source>
</evidence>
<dbReference type="EMBL" id="KN832878">
    <property type="protein sequence ID" value="KIM99942.1"/>
    <property type="molecule type" value="Genomic_DNA"/>
</dbReference>
<accession>A0A0C3DDB0</accession>
<feature type="region of interest" description="Disordered" evidence="11">
    <location>
        <begin position="666"/>
        <end position="693"/>
    </location>
</feature>
<dbReference type="AlphaFoldDB" id="A0A0C3DDB0"/>
<evidence type="ECO:0000256" key="6">
    <source>
        <dbReference type="ARBA" id="ARBA00023008"/>
    </source>
</evidence>
<evidence type="ECO:0000313" key="15">
    <source>
        <dbReference type="Proteomes" id="UP000054321"/>
    </source>
</evidence>
<dbReference type="InterPro" id="IPR041640">
    <property type="entry name" value="Tyrosinase_C"/>
</dbReference>
<dbReference type="EC" id="1.14.18.1" evidence="3"/>
<dbReference type="Pfam" id="PF18132">
    <property type="entry name" value="Tyrosinase_C"/>
    <property type="match status" value="1"/>
</dbReference>
<dbReference type="PANTHER" id="PTHR11474:SF76">
    <property type="entry name" value="SHKT DOMAIN-CONTAINING PROTEIN"/>
    <property type="match status" value="1"/>
</dbReference>
<dbReference type="GO" id="GO:0042438">
    <property type="term" value="P:melanin biosynthetic process"/>
    <property type="evidence" value="ECO:0007669"/>
    <property type="project" value="UniProtKB-KW"/>
</dbReference>
<feature type="domain" description="Tyrosinase C-terminal" evidence="13">
    <location>
        <begin position="797"/>
        <end position="953"/>
    </location>
</feature>
<evidence type="ECO:0000256" key="2">
    <source>
        <dbReference type="ARBA" id="ARBA00009928"/>
    </source>
</evidence>
<sequence>MGNQASAASAEDRPVPSWTAMLVDNPSKEAIQEHVLSGQRSDGRKICPRVEIDEFVQNEDMFNLFILALLRLQVNTEDNLKSPWSWFGLGRIHGAVNAPWEGVEKNALYTSLLATGSESQFRTWSIVDSVPTITASKTGPDYAYGYCSHGSVLFPTWHRAYSMATEQAIQAQMFEIADIYADEAEKTKTQELAKRFRLPFWNPFQARTTSTGKVDGDLITGLSVLFCVSKIYVKVPNSTTYSTMVNNPLYAYEYPTKAELAKAFPEAEGGWVEKFFTTTRNKPLEAFTVRCGVITQPWSDHTKMQSYLTTRMRPDSTWDPGMNYNDWDPSTTTYADWNKDSRGNLNTAGLRAKLYACLTSTDSDPEVLPFTYAKFATRSFLDSVQRANPDAPYNKPWVRARLGEPRSVESWHDGLHNICAGASWGGYGSMNPNDYAGFDPIFPFIHTFVDFITALYQAKFPNNGKLFSDRPALAKLLPNDLTADALNARNGWWNSAPGYKGDIGILMATIGTWENSLTPLTPFKIDRNYDGAAVNRKDERQFWTSLDCEDISRLGYTYDELIPMPTAAEIASQPIESGNIILANMNYANSYINKNFAWFQPIDDTGRVEDPSFSKKVAEAIPRLNHLNIFTEKPPKIDLPIATLSGTPTPTPVTLNTLYATGTTGFADLWGTPPAEEQKSSEEEKSPEEKFVGARNLSMVEKLATATNQDPPAITLKGRSDTERAVESGQHHLGSHLRSQSEDLKTSPSSHVDSGGIGLNGITSPHLKNNGTTAHDPDDLVYDYPPSILKDGTLRNWSFQYRCQRHALNTSFSVYVFIGDFPADQTKWNEAYNLVLVNHTMVTHNENLIGPYSGEGDNPNLTPAGTGSASSCGRCNTQAAKKLITTDFTPLTPMLMHYVLSGRKASNLVPESEARLRSLDRVDVIPFLKRHLHWRIVRLDRVEIHRNDVPDFKSWVHDEIMTLPKRMHHPPKYDGHEIQWDITHGRPGGLDQGEGPFDFVLNNTS</sequence>
<dbReference type="PANTHER" id="PTHR11474">
    <property type="entry name" value="TYROSINASE FAMILY MEMBER"/>
    <property type="match status" value="1"/>
</dbReference>
<dbReference type="Proteomes" id="UP000054321">
    <property type="component" value="Unassembled WGS sequence"/>
</dbReference>
<dbReference type="InterPro" id="IPR002227">
    <property type="entry name" value="Tyrosinase_Cu-bd"/>
</dbReference>
<proteinExistence type="inferred from homology"/>
<feature type="region of interest" description="Disordered" evidence="11">
    <location>
        <begin position="721"/>
        <end position="778"/>
    </location>
</feature>
<evidence type="ECO:0000256" key="3">
    <source>
        <dbReference type="ARBA" id="ARBA00011906"/>
    </source>
</evidence>
<evidence type="ECO:0000256" key="7">
    <source>
        <dbReference type="ARBA" id="ARBA00023033"/>
    </source>
</evidence>
<keyword evidence="7" id="KW-0503">Monooxygenase</keyword>